<feature type="compositionally biased region" description="Basic and acidic residues" evidence="1">
    <location>
        <begin position="155"/>
        <end position="165"/>
    </location>
</feature>
<feature type="compositionally biased region" description="Basic and acidic residues" evidence="1">
    <location>
        <begin position="110"/>
        <end position="119"/>
    </location>
</feature>
<feature type="compositionally biased region" description="Basic and acidic residues" evidence="1">
    <location>
        <begin position="177"/>
        <end position="188"/>
    </location>
</feature>
<reference evidence="2 3" key="1">
    <citation type="submission" date="2019-07" db="EMBL/GenBank/DDBJ databases">
        <title>Full genome sequence of Humibacter sp. WJ7-1.</title>
        <authorList>
            <person name="Im W.-T."/>
        </authorList>
    </citation>
    <scope>NUCLEOTIDE SEQUENCE [LARGE SCALE GENOMIC DNA]</scope>
    <source>
        <strain evidence="2 3">WJ7-1</strain>
    </source>
</reference>
<evidence type="ECO:0000256" key="1">
    <source>
        <dbReference type="SAM" id="MobiDB-lite"/>
    </source>
</evidence>
<accession>A0A5B8M4B5</accession>
<dbReference type="RefSeq" id="WP_146320751.1">
    <property type="nucleotide sequence ID" value="NZ_CP042305.1"/>
</dbReference>
<dbReference type="EMBL" id="CP042305">
    <property type="protein sequence ID" value="QDZ15163.1"/>
    <property type="molecule type" value="Genomic_DNA"/>
</dbReference>
<dbReference type="KEGG" id="huw:FPZ11_10625"/>
<feature type="compositionally biased region" description="Pro residues" evidence="1">
    <location>
        <begin position="60"/>
        <end position="92"/>
    </location>
</feature>
<dbReference type="AlphaFoldDB" id="A0A5B8M4B5"/>
<evidence type="ECO:0000313" key="2">
    <source>
        <dbReference type="EMBL" id="QDZ15163.1"/>
    </source>
</evidence>
<dbReference type="Proteomes" id="UP000320216">
    <property type="component" value="Chromosome"/>
</dbReference>
<keyword evidence="3" id="KW-1185">Reference proteome</keyword>
<evidence type="ECO:0000313" key="3">
    <source>
        <dbReference type="Proteomes" id="UP000320216"/>
    </source>
</evidence>
<feature type="compositionally biased region" description="Basic and acidic residues" evidence="1">
    <location>
        <begin position="1"/>
        <end position="23"/>
    </location>
</feature>
<organism evidence="2 3">
    <name type="scientific">Humibacter ginsenosidimutans</name>
    <dbReference type="NCBI Taxonomy" id="2599293"/>
    <lineage>
        <taxon>Bacteria</taxon>
        <taxon>Bacillati</taxon>
        <taxon>Actinomycetota</taxon>
        <taxon>Actinomycetes</taxon>
        <taxon>Micrococcales</taxon>
        <taxon>Microbacteriaceae</taxon>
        <taxon>Humibacter</taxon>
    </lineage>
</organism>
<name>A0A5B8M4B5_9MICO</name>
<gene>
    <name evidence="2" type="ORF">FPZ11_10625</name>
</gene>
<sequence length="188" mass="19839">MSDEHSIQNHDGLHDGLGGRHVADAQQIAPHDDTIDPEPPLSPDLPGRPGGPTQPDVPLTDPPSTPGGPETPPVPQEPNPPSPDEPTVPTPDEPQFGAGDEQGTSSAEENSERFVHGGDTEADLSVLAKDAAHPFDQTNGIIDRLEGDADDPERVEERLNPKNDRGPLFPASPGSDRATDDTDGQSDR</sequence>
<proteinExistence type="predicted"/>
<feature type="region of interest" description="Disordered" evidence="1">
    <location>
        <begin position="1"/>
        <end position="188"/>
    </location>
</feature>
<protein>
    <submittedName>
        <fullName evidence="2">Uncharacterized protein</fullName>
    </submittedName>
</protein>
<dbReference type="OrthoDB" id="5126392at2"/>